<proteinExistence type="predicted"/>
<keyword evidence="3" id="KW-1185">Reference proteome</keyword>
<protein>
    <submittedName>
        <fullName evidence="2">Uncharacterized protein</fullName>
    </submittedName>
</protein>
<dbReference type="HOGENOM" id="CLU_1353046_0_0_6"/>
<name>Q2SQS4_HAHCH</name>
<evidence type="ECO:0000313" key="3">
    <source>
        <dbReference type="Proteomes" id="UP000000238"/>
    </source>
</evidence>
<feature type="signal peptide" evidence="1">
    <location>
        <begin position="1"/>
        <end position="26"/>
    </location>
</feature>
<organism evidence="2 3">
    <name type="scientific">Hahella chejuensis (strain KCTC 2396)</name>
    <dbReference type="NCBI Taxonomy" id="349521"/>
    <lineage>
        <taxon>Bacteria</taxon>
        <taxon>Pseudomonadati</taxon>
        <taxon>Pseudomonadota</taxon>
        <taxon>Gammaproteobacteria</taxon>
        <taxon>Oceanospirillales</taxon>
        <taxon>Hahellaceae</taxon>
        <taxon>Hahella</taxon>
    </lineage>
</organism>
<dbReference type="OrthoDB" id="6197884at2"/>
<sequence>MSHPLLQSWRMLWLLFLTALWTQAAAAQALKVEDDRGDLVVEFTLSYDDLSIRYRDHGVMTRLSSRLKDDKRKYYGPNGVLVAEVKSKGDDFKLRADDLNGEIKVKGDIEKLKIVVNGDEARPVKIKAKGDKLKVYRVSGETEIFIGQAQLSQDKKEVKVKDADKDERYRINDYRLSSAYGLLLDERIRPEHRYILMAEILMRQ</sequence>
<reference evidence="2 3" key="1">
    <citation type="journal article" date="2005" name="Nucleic Acids Res.">
        <title>Genomic blueprint of Hahella chejuensis, a marine microbe producing an algicidal agent.</title>
        <authorList>
            <person name="Jeong H."/>
            <person name="Yim J.H."/>
            <person name="Lee C."/>
            <person name="Choi S.-H."/>
            <person name="Park Y.K."/>
            <person name="Yoon S.H."/>
            <person name="Hur C.-G."/>
            <person name="Kang H.-Y."/>
            <person name="Kim D."/>
            <person name="Lee H.H."/>
            <person name="Park K.H."/>
            <person name="Park S.-H."/>
            <person name="Park H.-S."/>
            <person name="Lee H.K."/>
            <person name="Oh T.K."/>
            <person name="Kim J.F."/>
        </authorList>
    </citation>
    <scope>NUCLEOTIDE SEQUENCE [LARGE SCALE GENOMIC DNA]</scope>
    <source>
        <strain evidence="2 3">KCTC 2396</strain>
    </source>
</reference>
<keyword evidence="1" id="KW-0732">Signal</keyword>
<gene>
    <name evidence="2" type="ordered locus">HCH_00079</name>
</gene>
<evidence type="ECO:0000313" key="2">
    <source>
        <dbReference type="EMBL" id="ABC27000.1"/>
    </source>
</evidence>
<dbReference type="STRING" id="349521.HCH_00079"/>
<dbReference type="RefSeq" id="WP_011394077.1">
    <property type="nucleotide sequence ID" value="NC_007645.1"/>
</dbReference>
<dbReference type="KEGG" id="hch:HCH_00079"/>
<dbReference type="Proteomes" id="UP000000238">
    <property type="component" value="Chromosome"/>
</dbReference>
<dbReference type="AlphaFoldDB" id="Q2SQS4"/>
<dbReference type="EMBL" id="CP000155">
    <property type="protein sequence ID" value="ABC27000.1"/>
    <property type="molecule type" value="Genomic_DNA"/>
</dbReference>
<feature type="chain" id="PRO_5004215838" evidence="1">
    <location>
        <begin position="27"/>
        <end position="204"/>
    </location>
</feature>
<accession>Q2SQS4</accession>
<evidence type="ECO:0000256" key="1">
    <source>
        <dbReference type="SAM" id="SignalP"/>
    </source>
</evidence>